<proteinExistence type="predicted"/>
<feature type="compositionally biased region" description="Polar residues" evidence="1">
    <location>
        <begin position="1"/>
        <end position="12"/>
    </location>
</feature>
<evidence type="ECO:0000256" key="1">
    <source>
        <dbReference type="SAM" id="MobiDB-lite"/>
    </source>
</evidence>
<evidence type="ECO:0000313" key="3">
    <source>
        <dbReference type="Proteomes" id="UP001307889"/>
    </source>
</evidence>
<feature type="region of interest" description="Disordered" evidence="1">
    <location>
        <begin position="1"/>
        <end position="55"/>
    </location>
</feature>
<feature type="region of interest" description="Disordered" evidence="1">
    <location>
        <begin position="160"/>
        <end position="179"/>
    </location>
</feature>
<feature type="compositionally biased region" description="Basic and acidic residues" evidence="1">
    <location>
        <begin position="478"/>
        <end position="487"/>
    </location>
</feature>
<keyword evidence="2" id="KW-0695">RNA-directed DNA polymerase</keyword>
<feature type="compositionally biased region" description="Pro residues" evidence="1">
    <location>
        <begin position="169"/>
        <end position="179"/>
    </location>
</feature>
<reference evidence="2 3" key="1">
    <citation type="submission" date="2023-09" db="EMBL/GenBank/DDBJ databases">
        <title>Nesidiocoris tenuis whole genome shotgun sequence.</title>
        <authorList>
            <person name="Shibata T."/>
            <person name="Shimoda M."/>
            <person name="Kobayashi T."/>
            <person name="Uehara T."/>
        </authorList>
    </citation>
    <scope>NUCLEOTIDE SEQUENCE [LARGE SCALE GENOMIC DNA]</scope>
    <source>
        <strain evidence="2 3">Japan</strain>
    </source>
</reference>
<evidence type="ECO:0000313" key="2">
    <source>
        <dbReference type="EMBL" id="BES88334.1"/>
    </source>
</evidence>
<name>A0ABN7AB35_9HEMI</name>
<accession>A0ABN7AB35</accession>
<feature type="region of interest" description="Disordered" evidence="1">
    <location>
        <begin position="377"/>
        <end position="495"/>
    </location>
</feature>
<dbReference type="EMBL" id="AP028909">
    <property type="protein sequence ID" value="BES88334.1"/>
    <property type="molecule type" value="Genomic_DNA"/>
</dbReference>
<protein>
    <submittedName>
        <fullName evidence="2">Reverse transcriptase (RNA-dependent DNA polymerase)</fullName>
    </submittedName>
</protein>
<organism evidence="2 3">
    <name type="scientific">Nesidiocoris tenuis</name>
    <dbReference type="NCBI Taxonomy" id="355587"/>
    <lineage>
        <taxon>Eukaryota</taxon>
        <taxon>Metazoa</taxon>
        <taxon>Ecdysozoa</taxon>
        <taxon>Arthropoda</taxon>
        <taxon>Hexapoda</taxon>
        <taxon>Insecta</taxon>
        <taxon>Pterygota</taxon>
        <taxon>Neoptera</taxon>
        <taxon>Paraneoptera</taxon>
        <taxon>Hemiptera</taxon>
        <taxon>Heteroptera</taxon>
        <taxon>Panheteroptera</taxon>
        <taxon>Cimicomorpha</taxon>
        <taxon>Miridae</taxon>
        <taxon>Dicyphina</taxon>
        <taxon>Nesidiocoris</taxon>
    </lineage>
</organism>
<gene>
    <name evidence="2" type="ORF">NTJ_01141</name>
</gene>
<feature type="compositionally biased region" description="Low complexity" evidence="1">
    <location>
        <begin position="445"/>
        <end position="454"/>
    </location>
</feature>
<feature type="compositionally biased region" description="Polar residues" evidence="1">
    <location>
        <begin position="387"/>
        <end position="411"/>
    </location>
</feature>
<sequence>MSQGSNQETGAQGTALDARQRGAESQRDSGLPPSEGGACSRSRSHLSGQGAAKADEVANEVVARMSDMMETFNRRFTTNLDAHMRTCHVQFEAHSALIRALQDRLMESVGGQTTAGQGRVGPPRVRPRDDVVLGGQPNAMAESLNSEGFASFIDRLQFSQSHGRGDNEPPQPIPRPMPATPSQNTVVINAGFEQSLVRALAQTSLHNQMQLPTFPGSEHPITFLHRLDDYFEAFPHLSFRDQMRLVDQALKSDAALWFRSRRFSYRSYPEFRVDFENEFWSTQIQSELIGELYSGRYRNGSMETYARQWQCDVAFLRYPIPEPVVVDILIRHFEYRVQQDLMMFEVKSFSTLFAKLRVLDKAARPVRYDSGNWRSEGNANRGFLSRNGPTNLGFSDYSAMNRNRPMGQNPSRDGAPDRHQDQGNRPSVPQQAPWRRSGDPRNTTAANAQPAHAAIPVNALTLSGTESGAHLPGSSNERQGDDAEGQHTSRITPLN</sequence>
<keyword evidence="2" id="KW-0808">Transferase</keyword>
<keyword evidence="3" id="KW-1185">Reference proteome</keyword>
<dbReference type="Proteomes" id="UP001307889">
    <property type="component" value="Chromosome 1"/>
</dbReference>
<feature type="compositionally biased region" description="Basic and acidic residues" evidence="1">
    <location>
        <begin position="18"/>
        <end position="27"/>
    </location>
</feature>
<keyword evidence="2" id="KW-0548">Nucleotidyltransferase</keyword>
<dbReference type="GO" id="GO:0003964">
    <property type="term" value="F:RNA-directed DNA polymerase activity"/>
    <property type="evidence" value="ECO:0007669"/>
    <property type="project" value="UniProtKB-KW"/>
</dbReference>